<organism evidence="2 3">
    <name type="scientific">Alicyclobacillus fastidiosus</name>
    <dbReference type="NCBI Taxonomy" id="392011"/>
    <lineage>
        <taxon>Bacteria</taxon>
        <taxon>Bacillati</taxon>
        <taxon>Bacillota</taxon>
        <taxon>Bacilli</taxon>
        <taxon>Bacillales</taxon>
        <taxon>Alicyclobacillaceae</taxon>
        <taxon>Alicyclobacillus</taxon>
    </lineage>
</organism>
<dbReference type="EMBL" id="JBDXSU010000006">
    <property type="protein sequence ID" value="MFB5190560.1"/>
    <property type="molecule type" value="Genomic_DNA"/>
</dbReference>
<dbReference type="Pfam" id="PF01323">
    <property type="entry name" value="DSBA"/>
    <property type="match status" value="1"/>
</dbReference>
<keyword evidence="3" id="KW-1185">Reference proteome</keyword>
<name>A0ABV5AFC0_9BACL</name>
<dbReference type="InterPro" id="IPR001853">
    <property type="entry name" value="DSBA-like_thioredoxin_dom"/>
</dbReference>
<proteinExistence type="predicted"/>
<dbReference type="Proteomes" id="UP001579974">
    <property type="component" value="Unassembled WGS sequence"/>
</dbReference>
<gene>
    <name evidence="2" type="ORF">KKP3000_004031</name>
</gene>
<reference evidence="2 3" key="1">
    <citation type="journal article" date="2024" name="Int. J. Mol. Sci.">
        <title>Exploration of Alicyclobacillus spp. Genome in Search of Antibiotic Resistance.</title>
        <authorList>
            <person name="Bucka-Kolendo J."/>
            <person name="Kiousi D.E."/>
            <person name="Dekowska A."/>
            <person name="Mikolajczuk-Szczyrba A."/>
            <person name="Karadedos D.M."/>
            <person name="Michael P."/>
            <person name="Galanis A."/>
            <person name="Sokolowska B."/>
        </authorList>
    </citation>
    <scope>NUCLEOTIDE SEQUENCE [LARGE SCALE GENOMIC DNA]</scope>
    <source>
        <strain evidence="2 3">KKP 3000</strain>
    </source>
</reference>
<comment type="caution">
    <text evidence="2">The sequence shown here is derived from an EMBL/GenBank/DDBJ whole genome shotgun (WGS) entry which is preliminary data.</text>
</comment>
<evidence type="ECO:0000259" key="1">
    <source>
        <dbReference type="Pfam" id="PF01323"/>
    </source>
</evidence>
<protein>
    <submittedName>
        <fullName evidence="2">DsbA family oxidoreductase</fullName>
    </submittedName>
</protein>
<dbReference type="PANTHER" id="PTHR13887:SF41">
    <property type="entry name" value="THIOREDOXIN SUPERFAMILY PROTEIN"/>
    <property type="match status" value="1"/>
</dbReference>
<feature type="domain" description="DSBA-like thioredoxin" evidence="1">
    <location>
        <begin position="3"/>
        <end position="199"/>
    </location>
</feature>
<evidence type="ECO:0000313" key="2">
    <source>
        <dbReference type="EMBL" id="MFB5190560.1"/>
    </source>
</evidence>
<dbReference type="SUPFAM" id="SSF52833">
    <property type="entry name" value="Thioredoxin-like"/>
    <property type="match status" value="1"/>
</dbReference>
<dbReference type="PANTHER" id="PTHR13887">
    <property type="entry name" value="GLUTATHIONE S-TRANSFERASE KAPPA"/>
    <property type="match status" value="1"/>
</dbReference>
<dbReference type="InterPro" id="IPR036249">
    <property type="entry name" value="Thioredoxin-like_sf"/>
</dbReference>
<dbReference type="CDD" id="cd03024">
    <property type="entry name" value="DsbA_FrnE"/>
    <property type="match status" value="1"/>
</dbReference>
<evidence type="ECO:0000313" key="3">
    <source>
        <dbReference type="Proteomes" id="UP001579974"/>
    </source>
</evidence>
<accession>A0ABV5AFC0</accession>
<sequence length="210" mass="23239">MNIDVFHDTVCPWCRIGQVHLRQAIERWGGEPVNVHYRAFLLDPTTPSEGRPMSDLVAKLGGQARADEMHARVCSMGEACGVDFTFEQIQRIPNTIRSHQLLKLAPLARQEEVVNALHEAHFSRGQDIGDIDVLVDIAGCLGMDQEAVRDGLVNQTKLTEVLGDLNFAREAGITGVPFFIFDGKYALSGAQPLEVFVQVMEQISAEKVLE</sequence>
<dbReference type="Gene3D" id="3.40.30.10">
    <property type="entry name" value="Glutaredoxin"/>
    <property type="match status" value="1"/>
</dbReference>
<dbReference type="RefSeq" id="WP_275474818.1">
    <property type="nucleotide sequence ID" value="NZ_CP162940.1"/>
</dbReference>